<protein>
    <recommendedName>
        <fullName evidence="11">Ghrelin O-acyltransferase</fullName>
    </recommendedName>
</protein>
<keyword evidence="7" id="KW-0012">Acyltransferase</keyword>
<accession>A0A3B3ZT67</accession>
<dbReference type="Proteomes" id="UP000261520">
    <property type="component" value="Unplaced"/>
</dbReference>
<evidence type="ECO:0000256" key="4">
    <source>
        <dbReference type="ARBA" id="ARBA00022824"/>
    </source>
</evidence>
<feature type="transmembrane region" description="Helical" evidence="8">
    <location>
        <begin position="50"/>
        <end position="74"/>
    </location>
</feature>
<evidence type="ECO:0000256" key="6">
    <source>
        <dbReference type="ARBA" id="ARBA00023136"/>
    </source>
</evidence>
<keyword evidence="6 8" id="KW-0472">Membrane</keyword>
<comment type="subcellular location">
    <subcellularLocation>
        <location evidence="1">Endoplasmic reticulum membrane</location>
        <topology evidence="1">Multi-pass membrane protein</topology>
    </subcellularLocation>
</comment>
<evidence type="ECO:0000256" key="3">
    <source>
        <dbReference type="ARBA" id="ARBA00022692"/>
    </source>
</evidence>
<dbReference type="Ensembl" id="ENSPMGT00000008402.1">
    <property type="protein sequence ID" value="ENSPMGP00000007893.1"/>
    <property type="gene ID" value="ENSPMGG00000006541.1"/>
</dbReference>
<feature type="transmembrane region" description="Helical" evidence="8">
    <location>
        <begin position="367"/>
        <end position="392"/>
    </location>
</feature>
<feature type="transmembrane region" description="Helical" evidence="8">
    <location>
        <begin position="319"/>
        <end position="347"/>
    </location>
</feature>
<dbReference type="PANTHER" id="PTHR13906">
    <property type="entry name" value="PORCUPINE"/>
    <property type="match status" value="1"/>
</dbReference>
<evidence type="ECO:0000256" key="7">
    <source>
        <dbReference type="ARBA" id="ARBA00023315"/>
    </source>
</evidence>
<dbReference type="GO" id="GO:0030258">
    <property type="term" value="P:lipid modification"/>
    <property type="evidence" value="ECO:0007669"/>
    <property type="project" value="TreeGrafter"/>
</dbReference>
<feature type="transmembrane region" description="Helical" evidence="8">
    <location>
        <begin position="20"/>
        <end position="38"/>
    </location>
</feature>
<feature type="transmembrane region" description="Helical" evidence="8">
    <location>
        <begin position="231"/>
        <end position="249"/>
    </location>
</feature>
<evidence type="ECO:0000313" key="10">
    <source>
        <dbReference type="Proteomes" id="UP000261520"/>
    </source>
</evidence>
<keyword evidence="2" id="KW-0808">Transferase</keyword>
<evidence type="ECO:0000256" key="2">
    <source>
        <dbReference type="ARBA" id="ARBA00022679"/>
    </source>
</evidence>
<evidence type="ECO:0000313" key="9">
    <source>
        <dbReference type="Ensembl" id="ENSPMGP00000007893.1"/>
    </source>
</evidence>
<evidence type="ECO:0000256" key="5">
    <source>
        <dbReference type="ARBA" id="ARBA00022989"/>
    </source>
</evidence>
<dbReference type="GO" id="GO:0005789">
    <property type="term" value="C:endoplasmic reticulum membrane"/>
    <property type="evidence" value="ECO:0007669"/>
    <property type="project" value="UniProtKB-SubCell"/>
</dbReference>
<keyword evidence="5 8" id="KW-1133">Transmembrane helix</keyword>
<keyword evidence="10" id="KW-1185">Reference proteome</keyword>
<dbReference type="GO" id="GO:0016412">
    <property type="term" value="F:serine O-acyltransferase activity"/>
    <property type="evidence" value="ECO:0007669"/>
    <property type="project" value="TreeGrafter"/>
</dbReference>
<dbReference type="Pfam" id="PF03062">
    <property type="entry name" value="MBOAT"/>
    <property type="match status" value="1"/>
</dbReference>
<evidence type="ECO:0000256" key="1">
    <source>
        <dbReference type="ARBA" id="ARBA00004477"/>
    </source>
</evidence>
<dbReference type="InterPro" id="IPR004299">
    <property type="entry name" value="MBOAT_fam"/>
</dbReference>
<evidence type="ECO:0000256" key="8">
    <source>
        <dbReference type="SAM" id="Phobius"/>
    </source>
</evidence>
<dbReference type="STRING" id="409849.ENSPMGP00000007893"/>
<keyword evidence="4" id="KW-0256">Endoplasmic reticulum</keyword>
<dbReference type="InterPro" id="IPR049941">
    <property type="entry name" value="LPLAT_7/PORCN-like"/>
</dbReference>
<reference evidence="9" key="1">
    <citation type="submission" date="2025-08" db="UniProtKB">
        <authorList>
            <consortium name="Ensembl"/>
        </authorList>
    </citation>
    <scope>IDENTIFICATION</scope>
</reference>
<dbReference type="PANTHER" id="PTHR13906:SF3">
    <property type="entry name" value="GHRELIN O-ACYLTRANSFERASE"/>
    <property type="match status" value="1"/>
</dbReference>
<feature type="transmembrane region" description="Helical" evidence="8">
    <location>
        <begin position="158"/>
        <end position="185"/>
    </location>
</feature>
<dbReference type="AlphaFoldDB" id="A0A3B3ZT67"/>
<reference evidence="9" key="2">
    <citation type="submission" date="2025-09" db="UniProtKB">
        <authorList>
            <consortium name="Ensembl"/>
        </authorList>
    </citation>
    <scope>IDENTIFICATION</scope>
</reference>
<organism evidence="9 10">
    <name type="scientific">Periophthalmus magnuspinnatus</name>
    <dbReference type="NCBI Taxonomy" id="409849"/>
    <lineage>
        <taxon>Eukaryota</taxon>
        <taxon>Metazoa</taxon>
        <taxon>Chordata</taxon>
        <taxon>Craniata</taxon>
        <taxon>Vertebrata</taxon>
        <taxon>Euteleostomi</taxon>
        <taxon>Actinopterygii</taxon>
        <taxon>Neopterygii</taxon>
        <taxon>Teleostei</taxon>
        <taxon>Neoteleostei</taxon>
        <taxon>Acanthomorphata</taxon>
        <taxon>Gobiaria</taxon>
        <taxon>Gobiiformes</taxon>
        <taxon>Gobioidei</taxon>
        <taxon>Gobiidae</taxon>
        <taxon>Oxudercinae</taxon>
        <taxon>Periophthalmus</taxon>
    </lineage>
</organism>
<sequence length="423" mass="48853">MSWLNWFWDEHQLLLQQCFSIPFGFLFYFLATFGFLSLRCRYLYMCIGGFILAVITMGIYSILLFTSVFIFVVLVCTVDHRSLHKWVFGVQMLWQTLCHIFLQYEEFYQPQLFNLRLVLAVSSLMLITQRVTSVSMDIQDRRLTLSLNGLSLSESYEVLLPVISYILNFTALLGGPLCIFAHFVSFIEGIDVNPPPNPSCVVSVKLVQVFLLEYLRYSFLLIVNYTYNSNLIYGVISMWAIAMVLRLHYYAHWQISECLNNAAGLGFCGTKAGCTDWSGLSDGGFWVTESSVCISEFARRWNATTANWLRRLVYKRCKYFPLPLTFGFSLWWHGLRVGHCIGFSIWAATVNVDQYIQRNWLPKLSAAWMKAICVSLSWITTQIIITCIVIIVEFRVISTYLTYLISTNCLLECPKTTEVQCFY</sequence>
<name>A0A3B3ZT67_9GOBI</name>
<keyword evidence="3 8" id="KW-0812">Transmembrane</keyword>
<evidence type="ECO:0008006" key="11">
    <source>
        <dbReference type="Google" id="ProtNLM"/>
    </source>
</evidence>
<proteinExistence type="predicted"/>